<evidence type="ECO:0000313" key="2">
    <source>
        <dbReference type="Proteomes" id="UP000255207"/>
    </source>
</evidence>
<protein>
    <submittedName>
        <fullName evidence="1">Uncharacterized protein</fullName>
    </submittedName>
</protein>
<proteinExistence type="predicted"/>
<dbReference type="Proteomes" id="UP000255207">
    <property type="component" value="Unassembled WGS sequence"/>
</dbReference>
<gene>
    <name evidence="1" type="ORF">DWE98_26245</name>
</gene>
<evidence type="ECO:0000313" key="1">
    <source>
        <dbReference type="EMBL" id="RDJ20137.1"/>
    </source>
</evidence>
<accession>A0A370KYT4</accession>
<keyword evidence="2" id="KW-1185">Reference proteome</keyword>
<name>A0A370KYT4_9HYPH</name>
<comment type="caution">
    <text evidence="1">The sequence shown here is derived from an EMBL/GenBank/DDBJ whole genome shotgun (WGS) entry which is preliminary data.</text>
</comment>
<organism evidence="1 2">
    <name type="scientific">Bosea caraganae</name>
    <dbReference type="NCBI Taxonomy" id="2763117"/>
    <lineage>
        <taxon>Bacteria</taxon>
        <taxon>Pseudomonadati</taxon>
        <taxon>Pseudomonadota</taxon>
        <taxon>Alphaproteobacteria</taxon>
        <taxon>Hyphomicrobiales</taxon>
        <taxon>Boseaceae</taxon>
        <taxon>Bosea</taxon>
    </lineage>
</organism>
<reference evidence="2" key="1">
    <citation type="submission" date="2018-07" db="EMBL/GenBank/DDBJ databases">
        <authorList>
            <person name="Safronova V.I."/>
            <person name="Chirak E.R."/>
            <person name="Sazanova A.L."/>
        </authorList>
    </citation>
    <scope>NUCLEOTIDE SEQUENCE [LARGE SCALE GENOMIC DNA]</scope>
    <source>
        <strain evidence="2">RCAM04685</strain>
    </source>
</reference>
<sequence>MVVYRTVKAPNDLALHTCALSLCEPAREASPSEIIMKSGHGRLILRDGMDVPLDYCMAALKEGARRHGSLIGDLSKIDAGEFAYTIRYVPADDDEFTLLVTTFHDNYLTFVSDVVQSGYPHEEPERS</sequence>
<dbReference type="AlphaFoldDB" id="A0A370KYT4"/>
<dbReference type="EMBL" id="QQTP01000022">
    <property type="protein sequence ID" value="RDJ20137.1"/>
    <property type="molecule type" value="Genomic_DNA"/>
</dbReference>